<dbReference type="EMBL" id="AGJK01000086">
    <property type="protein sequence ID" value="EHP91888.1"/>
    <property type="molecule type" value="Genomic_DNA"/>
</dbReference>
<dbReference type="Proteomes" id="UP000004382">
    <property type="component" value="Unassembled WGS sequence"/>
</dbReference>
<proteinExistence type="predicted"/>
<dbReference type="RefSeq" id="WP_003601140.1">
    <property type="nucleotide sequence ID" value="NZ_AGJK01000086.1"/>
</dbReference>
<name>H1KKN7_METEX</name>
<gene>
    <name evidence="1" type="ORF">MetexDRAFT_3199</name>
</gene>
<dbReference type="PATRIC" id="fig|882800.3.peg.3156"/>
<sequence length="258" mass="28019">GRAKRGPERDGLRIAFRAMMAATPRDTTTTPAPAATPGVPDSVRALSEAATQGEATFEIVPYHLGDTGDTDLPGFLRLGGVQIAEVHEKYGPGVDPRYEADGKFVAAAINFVRTLIAAQPAGQTSDAGAETERLREAVSKALHDNQFLDGWPEMVDPVVEAVLAARPEAPSDAGWRERVRHVKRGTEYEVLGEAEAQVSKGESNRFGEWRALYERDKLTVYRGSDGKLWCRFPDEMRDGRFETITPPSDPAPSGQAEG</sequence>
<organism evidence="1 2">
    <name type="scientific">Methylorubrum extorquens DSM 13060</name>
    <dbReference type="NCBI Taxonomy" id="882800"/>
    <lineage>
        <taxon>Bacteria</taxon>
        <taxon>Pseudomonadati</taxon>
        <taxon>Pseudomonadota</taxon>
        <taxon>Alphaproteobacteria</taxon>
        <taxon>Hyphomicrobiales</taxon>
        <taxon>Methylobacteriaceae</taxon>
        <taxon>Methylorubrum</taxon>
    </lineage>
</organism>
<dbReference type="AlphaFoldDB" id="H1KKN7"/>
<comment type="caution">
    <text evidence="1">The sequence shown here is derived from an EMBL/GenBank/DDBJ whole genome shotgun (WGS) entry which is preliminary data.</text>
</comment>
<reference evidence="1 2" key="1">
    <citation type="submission" date="2011-09" db="EMBL/GenBank/DDBJ databases">
        <title>The draft genome of Methylobacterium extorquens DSM 13060.</title>
        <authorList>
            <consortium name="US DOE Joint Genome Institute (JGI-PGF)"/>
            <person name="Lucas S."/>
            <person name="Han J."/>
            <person name="Lapidus A."/>
            <person name="Cheng J.-F."/>
            <person name="Goodwin L."/>
            <person name="Pitluck S."/>
            <person name="Peters L."/>
            <person name="Land M.L."/>
            <person name="Hauser L."/>
            <person name="Koskimaki J."/>
            <person name="Halonen O."/>
            <person name="Pirttila A."/>
            <person name="Frank C."/>
            <person name="Woyke T.J."/>
        </authorList>
    </citation>
    <scope>NUCLEOTIDE SEQUENCE [LARGE SCALE GENOMIC DNA]</scope>
    <source>
        <strain evidence="1 2">DSM 13060</strain>
    </source>
</reference>
<evidence type="ECO:0000313" key="2">
    <source>
        <dbReference type="Proteomes" id="UP000004382"/>
    </source>
</evidence>
<evidence type="ECO:0000313" key="1">
    <source>
        <dbReference type="EMBL" id="EHP91888.1"/>
    </source>
</evidence>
<accession>H1KKN7</accession>
<protein>
    <submittedName>
        <fullName evidence="1">Uncharacterized protein</fullName>
    </submittedName>
</protein>
<feature type="non-terminal residue" evidence="1">
    <location>
        <position position="1"/>
    </location>
</feature>